<keyword evidence="5 7" id="KW-0862">Zinc</keyword>
<evidence type="ECO:0000313" key="11">
    <source>
        <dbReference type="Proteomes" id="UP000070463"/>
    </source>
</evidence>
<proteinExistence type="inferred from homology"/>
<dbReference type="HAMAP" id="MF_00002">
    <property type="entry name" value="Asp_carb_tr_reg"/>
    <property type="match status" value="1"/>
</dbReference>
<evidence type="ECO:0000256" key="6">
    <source>
        <dbReference type="ARBA" id="ARBA00022975"/>
    </source>
</evidence>
<dbReference type="SUPFAM" id="SSF57825">
    <property type="entry name" value="Aspartate carbamoyltransferase, Regulatory-chain, C-terminal domain"/>
    <property type="match status" value="1"/>
</dbReference>
<dbReference type="PANTHER" id="PTHR35805:SF1">
    <property type="entry name" value="ASPARTATE CARBAMOYLTRANSFERASE REGULATORY CHAIN"/>
    <property type="match status" value="1"/>
</dbReference>
<evidence type="ECO:0000313" key="10">
    <source>
        <dbReference type="EMBL" id="KXA94943.1"/>
    </source>
</evidence>
<dbReference type="PATRIC" id="fig|1698267.3.peg.611"/>
<comment type="subunit">
    <text evidence="7">Contains catalytic and regulatory chains.</text>
</comment>
<keyword evidence="11" id="KW-1185">Reference proteome</keyword>
<feature type="binding site" evidence="7">
    <location>
        <position position="109"/>
    </location>
    <ligand>
        <name>Zn(2+)</name>
        <dbReference type="ChEBI" id="CHEBI:29105"/>
    </ligand>
</feature>
<feature type="domain" description="Aspartate carbamoyltransferase regulatory subunit C-terminal" evidence="9">
    <location>
        <begin position="103"/>
        <end position="148"/>
    </location>
</feature>
<dbReference type="NCBIfam" id="TIGR00240">
    <property type="entry name" value="ATCase_reg"/>
    <property type="match status" value="1"/>
</dbReference>
<dbReference type="Pfam" id="PF01948">
    <property type="entry name" value="PyrI"/>
    <property type="match status" value="1"/>
</dbReference>
<accession>A0A133UL72</accession>
<dbReference type="InterPro" id="IPR002801">
    <property type="entry name" value="Asp_carbamoylTrfase_reg"/>
</dbReference>
<dbReference type="GO" id="GO:0006221">
    <property type="term" value="P:pyrimidine nucleotide biosynthetic process"/>
    <property type="evidence" value="ECO:0007669"/>
    <property type="project" value="UniProtKB-UniRule"/>
</dbReference>
<sequence length="156" mass="17470">MDKEELRVSKIEAGTVIDHIPPGRALTVLEILGIDQETSETVSVLMNVPSGRYGEKDIVKIEGRELREDEVNKIGLVAPNATINVIEDYKVVEKRVVELPDVIEGVVDCSNPACITNTSEPATPKFWVVNKNPIRLRCSYCERITEEEALFKQFSE</sequence>
<evidence type="ECO:0000256" key="4">
    <source>
        <dbReference type="ARBA" id="ARBA00022723"/>
    </source>
</evidence>
<organism evidence="10 11">
    <name type="scientific">candidate division MSBL1 archaeon SCGC-AAA259I09</name>
    <dbReference type="NCBI Taxonomy" id="1698267"/>
    <lineage>
        <taxon>Archaea</taxon>
        <taxon>Methanobacteriati</taxon>
        <taxon>Methanobacteriota</taxon>
        <taxon>candidate division MSBL1</taxon>
    </lineage>
</organism>
<reference evidence="10 11" key="1">
    <citation type="journal article" date="2016" name="Sci. Rep.">
        <title>Metabolic traits of an uncultured archaeal lineage -MSBL1- from brine pools of the Red Sea.</title>
        <authorList>
            <person name="Mwirichia R."/>
            <person name="Alam I."/>
            <person name="Rashid M."/>
            <person name="Vinu M."/>
            <person name="Ba-Alawi W."/>
            <person name="Anthony Kamau A."/>
            <person name="Kamanda Ngugi D."/>
            <person name="Goker M."/>
            <person name="Klenk H.P."/>
            <person name="Bajic V."/>
            <person name="Stingl U."/>
        </authorList>
    </citation>
    <scope>NUCLEOTIDE SEQUENCE [LARGE SCALE GENOMIC DNA]</scope>
    <source>
        <strain evidence="10">SCGC-AAA259I09</strain>
    </source>
</reference>
<evidence type="ECO:0000256" key="1">
    <source>
        <dbReference type="ARBA" id="ARBA00002565"/>
    </source>
</evidence>
<dbReference type="GO" id="GO:0046872">
    <property type="term" value="F:metal ion binding"/>
    <property type="evidence" value="ECO:0007669"/>
    <property type="project" value="UniProtKB-KW"/>
</dbReference>
<feature type="binding site" evidence="7">
    <location>
        <position position="114"/>
    </location>
    <ligand>
        <name>Zn(2+)</name>
        <dbReference type="ChEBI" id="CHEBI:29105"/>
    </ligand>
</feature>
<dbReference type="InterPro" id="IPR020545">
    <property type="entry name" value="Asp_carbamoyltransf_reg_N"/>
</dbReference>
<dbReference type="Gene3D" id="3.30.70.140">
    <property type="entry name" value="Aspartate carbamoyltransferase regulatory subunit, N-terminal domain"/>
    <property type="match status" value="1"/>
</dbReference>
<comment type="caution">
    <text evidence="10">The sequence shown here is derived from an EMBL/GenBank/DDBJ whole genome shotgun (WGS) entry which is preliminary data.</text>
</comment>
<evidence type="ECO:0000259" key="8">
    <source>
        <dbReference type="Pfam" id="PF01948"/>
    </source>
</evidence>
<dbReference type="GO" id="GO:0009347">
    <property type="term" value="C:aspartate carbamoyltransferase complex"/>
    <property type="evidence" value="ECO:0007669"/>
    <property type="project" value="InterPro"/>
</dbReference>
<comment type="function">
    <text evidence="1 7">Involved in allosteric regulation of aspartate carbamoyltransferase.</text>
</comment>
<dbReference type="SUPFAM" id="SSF54893">
    <property type="entry name" value="Aspartate carbamoyltransferase, Regulatory-chain, N-terminal domain"/>
    <property type="match status" value="1"/>
</dbReference>
<keyword evidence="6 7" id="KW-0665">Pyrimidine biosynthesis</keyword>
<dbReference type="Pfam" id="PF02748">
    <property type="entry name" value="PyrI_C"/>
    <property type="match status" value="1"/>
</dbReference>
<evidence type="ECO:0000256" key="2">
    <source>
        <dbReference type="ARBA" id="ARBA00010498"/>
    </source>
</evidence>
<evidence type="ECO:0000256" key="5">
    <source>
        <dbReference type="ARBA" id="ARBA00022833"/>
    </source>
</evidence>
<dbReference type="Gene3D" id="2.30.30.20">
    <property type="entry name" value="Aspartate carbamoyltransferase regulatory subunit, C-terminal domain"/>
    <property type="match status" value="1"/>
</dbReference>
<keyword evidence="10" id="KW-0808">Transferase</keyword>
<dbReference type="GO" id="GO:0006207">
    <property type="term" value="P:'de novo' pyrimidine nucleobase biosynthetic process"/>
    <property type="evidence" value="ECO:0007669"/>
    <property type="project" value="InterPro"/>
</dbReference>
<name>A0A133UL72_9EURY</name>
<feature type="domain" description="Aspartate carbamoyltransferase regulatory subunit N-terminal" evidence="8">
    <location>
        <begin position="6"/>
        <end position="97"/>
    </location>
</feature>
<dbReference type="AlphaFoldDB" id="A0A133UL72"/>
<keyword evidence="4 7" id="KW-0479">Metal-binding</keyword>
<gene>
    <name evidence="7" type="primary">pyrI</name>
    <name evidence="10" type="ORF">AKJ37_07160</name>
</gene>
<feature type="binding site" evidence="7">
    <location>
        <position position="141"/>
    </location>
    <ligand>
        <name>Zn(2+)</name>
        <dbReference type="ChEBI" id="CHEBI:29105"/>
    </ligand>
</feature>
<comment type="cofactor">
    <cofactor evidence="7">
        <name>Zn(2+)</name>
        <dbReference type="ChEBI" id="CHEBI:29105"/>
    </cofactor>
    <text evidence="7">Binds 1 zinc ion per subunit.</text>
</comment>
<evidence type="ECO:0000259" key="9">
    <source>
        <dbReference type="Pfam" id="PF02748"/>
    </source>
</evidence>
<dbReference type="InterPro" id="IPR020542">
    <property type="entry name" value="Asp_carbamoyltrfase_reg_C"/>
</dbReference>
<feature type="binding site" evidence="7">
    <location>
        <position position="138"/>
    </location>
    <ligand>
        <name>Zn(2+)</name>
        <dbReference type="ChEBI" id="CHEBI:29105"/>
    </ligand>
</feature>
<dbReference type="Proteomes" id="UP000070463">
    <property type="component" value="Unassembled WGS sequence"/>
</dbReference>
<dbReference type="GO" id="GO:0016740">
    <property type="term" value="F:transferase activity"/>
    <property type="evidence" value="ECO:0007669"/>
    <property type="project" value="UniProtKB-KW"/>
</dbReference>
<protein>
    <recommendedName>
        <fullName evidence="3 7">Aspartate carbamoyltransferase regulatory chain</fullName>
    </recommendedName>
</protein>
<comment type="similarity">
    <text evidence="2 7">Belongs to the PyrI family.</text>
</comment>
<dbReference type="InterPro" id="IPR036793">
    <property type="entry name" value="Asp_carbatrfase_reg_N_sf"/>
</dbReference>
<dbReference type="InterPro" id="IPR036792">
    <property type="entry name" value="Asp_carbatrfase_reg_C_sf"/>
</dbReference>
<evidence type="ECO:0000256" key="7">
    <source>
        <dbReference type="HAMAP-Rule" id="MF_00002"/>
    </source>
</evidence>
<dbReference type="PANTHER" id="PTHR35805">
    <property type="entry name" value="ASPARTATE CARBAMOYLTRANSFERASE REGULATORY CHAIN"/>
    <property type="match status" value="1"/>
</dbReference>
<dbReference type="EMBL" id="LHXR01000159">
    <property type="protein sequence ID" value="KXA94943.1"/>
    <property type="molecule type" value="Genomic_DNA"/>
</dbReference>
<evidence type="ECO:0000256" key="3">
    <source>
        <dbReference type="ARBA" id="ARBA00021764"/>
    </source>
</evidence>